<dbReference type="Pfam" id="PF01553">
    <property type="entry name" value="Acyltransferase"/>
    <property type="match status" value="1"/>
</dbReference>
<feature type="transmembrane region" description="Helical" evidence="5">
    <location>
        <begin position="362"/>
        <end position="385"/>
    </location>
</feature>
<evidence type="ECO:0000259" key="6">
    <source>
        <dbReference type="SMART" id="SM00563"/>
    </source>
</evidence>
<evidence type="ECO:0000313" key="7">
    <source>
        <dbReference type="EMBL" id="KYQ47018.1"/>
    </source>
</evidence>
<dbReference type="InterPro" id="IPR049039">
    <property type="entry name" value="RMD1-3_a_helical_rpt"/>
</dbReference>
<dbReference type="PANTHER" id="PTHR10983">
    <property type="entry name" value="1-ACYLGLYCEROL-3-PHOSPHATE ACYLTRANSFERASE-RELATED"/>
    <property type="match status" value="1"/>
</dbReference>
<keyword evidence="8" id="KW-1185">Reference proteome</keyword>
<evidence type="ECO:0000256" key="1">
    <source>
        <dbReference type="ARBA" id="ARBA00008655"/>
    </source>
</evidence>
<feature type="domain" description="Phospholipid/glycerol acyltransferase" evidence="6">
    <location>
        <begin position="429"/>
        <end position="547"/>
    </location>
</feature>
<dbReference type="STRING" id="64791.A0A151WGS7"/>
<comment type="similarity">
    <text evidence="1">Belongs to the 1-acyl-sn-glycerol-3-phosphate acyltransferase family.</text>
</comment>
<evidence type="ECO:0000256" key="4">
    <source>
        <dbReference type="SAM" id="MobiDB-lite"/>
    </source>
</evidence>
<dbReference type="PANTHER" id="PTHR10983:SF16">
    <property type="entry name" value="LYSOCARDIOLIPIN ACYLTRANSFERASE 1"/>
    <property type="match status" value="1"/>
</dbReference>
<dbReference type="EMBL" id="KQ983152">
    <property type="protein sequence ID" value="KYQ47018.1"/>
    <property type="molecule type" value="Genomic_DNA"/>
</dbReference>
<organism evidence="7 8">
    <name type="scientific">Mycetomoellerius zeteki</name>
    <dbReference type="NCBI Taxonomy" id="64791"/>
    <lineage>
        <taxon>Eukaryota</taxon>
        <taxon>Metazoa</taxon>
        <taxon>Ecdysozoa</taxon>
        <taxon>Arthropoda</taxon>
        <taxon>Hexapoda</taxon>
        <taxon>Insecta</taxon>
        <taxon>Pterygota</taxon>
        <taxon>Neoptera</taxon>
        <taxon>Endopterygota</taxon>
        <taxon>Hymenoptera</taxon>
        <taxon>Apocrita</taxon>
        <taxon>Aculeata</taxon>
        <taxon>Formicoidea</taxon>
        <taxon>Formicidae</taxon>
        <taxon>Myrmicinae</taxon>
        <taxon>Mycetomoellerius</taxon>
    </lineage>
</organism>
<feature type="region of interest" description="Disordered" evidence="4">
    <location>
        <begin position="63"/>
        <end position="92"/>
    </location>
</feature>
<dbReference type="GO" id="GO:0016746">
    <property type="term" value="F:acyltransferase activity"/>
    <property type="evidence" value="ECO:0007669"/>
    <property type="project" value="UniProtKB-KW"/>
</dbReference>
<accession>A0A151WGS7</accession>
<keyword evidence="5" id="KW-1133">Transmembrane helix</keyword>
<evidence type="ECO:0000313" key="8">
    <source>
        <dbReference type="Proteomes" id="UP000075809"/>
    </source>
</evidence>
<keyword evidence="3 7" id="KW-0012">Acyltransferase</keyword>
<evidence type="ECO:0000256" key="5">
    <source>
        <dbReference type="SAM" id="Phobius"/>
    </source>
</evidence>
<dbReference type="SUPFAM" id="SSF48452">
    <property type="entry name" value="TPR-like"/>
    <property type="match status" value="1"/>
</dbReference>
<evidence type="ECO:0000256" key="2">
    <source>
        <dbReference type="ARBA" id="ARBA00022679"/>
    </source>
</evidence>
<feature type="transmembrane region" description="Helical" evidence="5">
    <location>
        <begin position="6"/>
        <end position="29"/>
    </location>
</feature>
<dbReference type="GO" id="GO:0036149">
    <property type="term" value="P:phosphatidylinositol acyl-chain remodeling"/>
    <property type="evidence" value="ECO:0007669"/>
    <property type="project" value="TreeGrafter"/>
</dbReference>
<dbReference type="InterPro" id="IPR032098">
    <property type="entry name" value="Acyltransf_C"/>
</dbReference>
<keyword evidence="2 7" id="KW-0808">Transferase</keyword>
<evidence type="ECO:0000256" key="3">
    <source>
        <dbReference type="ARBA" id="ARBA00023315"/>
    </source>
</evidence>
<dbReference type="Proteomes" id="UP000075809">
    <property type="component" value="Unassembled WGS sequence"/>
</dbReference>
<dbReference type="Gene3D" id="1.25.40.10">
    <property type="entry name" value="Tetratricopeptide repeat domain"/>
    <property type="match status" value="1"/>
</dbReference>
<keyword evidence="5" id="KW-0472">Membrane</keyword>
<dbReference type="SUPFAM" id="SSF69593">
    <property type="entry name" value="Glycerol-3-phosphate (1)-acyltransferase"/>
    <property type="match status" value="1"/>
</dbReference>
<dbReference type="Pfam" id="PF16076">
    <property type="entry name" value="Acyltransf_C"/>
    <property type="match status" value="1"/>
</dbReference>
<dbReference type="AlphaFoldDB" id="A0A151WGS7"/>
<dbReference type="InterPro" id="IPR002123">
    <property type="entry name" value="Plipid/glycerol_acylTrfase"/>
</dbReference>
<gene>
    <name evidence="7" type="ORF">ALC60_13968</name>
</gene>
<proteinExistence type="inferred from homology"/>
<keyword evidence="5" id="KW-0812">Transmembrane</keyword>
<dbReference type="GO" id="GO:0005783">
    <property type="term" value="C:endoplasmic reticulum"/>
    <property type="evidence" value="ECO:0007669"/>
    <property type="project" value="TreeGrafter"/>
</dbReference>
<dbReference type="InterPro" id="IPR011990">
    <property type="entry name" value="TPR-like_helical_dom_sf"/>
</dbReference>
<name>A0A151WGS7_9HYME</name>
<sequence length="667" mass="76517">MSSQLQTNLIAAAIGATIGVISAASIFIYQKVLEKQQHAMKNAHLDEVDRRLTELQTELERLRAQQNQQRKKKKLNSKRDNDHTYTTTDNDTDVDGFSTAADEEFFDCSDSENGISDIENRTTEATCPGLDLSVFDEHHKQGEYEENDYLELRDLVDMYPNSVDIVWRYARSCYKYSNCTTDANVKQAVVCAGIDACKKLLITPNAYLHKWCAILVGVNSDFLPLAEKIKNGYRFKDHVMNALEICPNDADLHHLLGRFRYEVANLGWIERKIAATLFSEPPSASYEDAINSFEKAEDFSVEVNLENRLFLSKCYIALGNYQLACQLLEKICDVSVTSKGDERDIHSQTVMRGFLRGTLYCALWYGSIAAGFLFIACPLLPLLLFNPPIFRKCGDILFACWELYPTALLKAFGVKIYVSGDHISPNESAVLVMNHRTRVDWNFLWAAMYQACMPSVGCHKLKFILKDPIRHIPGPGWIMQMNGFLYITRRWEEDRGRLSRTLDYLIALDSRTQLLIFPEGTDLTKSSKEKSDKYALQHHLPLYTYTLHPKTTGFAYLVQHLQRANYLDAVYDLTIAYPDYIPQSEIDLIKGKFPREVHFHIKRISSADIPAYDDSTLRKWLEDKWSDKETILQEFYERKAFSTQIWPMAKTLPLRIAFGFWSILTGN</sequence>
<dbReference type="SMART" id="SM00563">
    <property type="entry name" value="PlsC"/>
    <property type="match status" value="1"/>
</dbReference>
<dbReference type="CDD" id="cd07990">
    <property type="entry name" value="LPLAT_LCLAT1-like"/>
    <property type="match status" value="1"/>
</dbReference>
<dbReference type="Pfam" id="PF21033">
    <property type="entry name" value="RMD1-3"/>
    <property type="match status" value="1"/>
</dbReference>
<reference evidence="7 8" key="1">
    <citation type="submission" date="2015-09" db="EMBL/GenBank/DDBJ databases">
        <title>Trachymyrmex zeteki WGS genome.</title>
        <authorList>
            <person name="Nygaard S."/>
            <person name="Hu H."/>
            <person name="Boomsma J."/>
            <person name="Zhang G."/>
        </authorList>
    </citation>
    <scope>NUCLEOTIDE SEQUENCE [LARGE SCALE GENOMIC DNA]</scope>
    <source>
        <strain evidence="7">Tzet28-1</strain>
        <tissue evidence="7">Whole body</tissue>
    </source>
</reference>
<protein>
    <submittedName>
        <fullName evidence="7">Lysocardiolipin acyltransferase 1</fullName>
    </submittedName>
</protein>